<name>A0ABT5KLS9_9BURK</name>
<evidence type="ECO:0000256" key="1">
    <source>
        <dbReference type="ARBA" id="ARBA00004382"/>
    </source>
</evidence>
<keyword evidence="3" id="KW-0997">Cell inner membrane</keyword>
<evidence type="ECO:0000313" key="13">
    <source>
        <dbReference type="EMBL" id="MDC8783853.1"/>
    </source>
</evidence>
<evidence type="ECO:0000256" key="4">
    <source>
        <dbReference type="ARBA" id="ARBA00022692"/>
    </source>
</evidence>
<keyword evidence="11" id="KW-0697">Rotamase</keyword>
<keyword evidence="2" id="KW-1003">Cell membrane</keyword>
<protein>
    <recommendedName>
        <fullName evidence="9">Periplasmic chaperone PpiD</fullName>
    </recommendedName>
    <alternativeName>
        <fullName evidence="10">Periplasmic folding chaperone</fullName>
    </alternativeName>
</protein>
<evidence type="ECO:0000313" key="14">
    <source>
        <dbReference type="Proteomes" id="UP001219862"/>
    </source>
</evidence>
<evidence type="ECO:0000256" key="3">
    <source>
        <dbReference type="ARBA" id="ARBA00022519"/>
    </source>
</evidence>
<dbReference type="SUPFAM" id="SSF109998">
    <property type="entry name" value="Triger factor/SurA peptide-binding domain-like"/>
    <property type="match status" value="1"/>
</dbReference>
<comment type="similarity">
    <text evidence="8">Belongs to the PpiD chaperone family.</text>
</comment>
<evidence type="ECO:0000256" key="10">
    <source>
        <dbReference type="ARBA" id="ARBA00042775"/>
    </source>
</evidence>
<sequence>MFEFVRKHTRLFQFILLILILPSFALVGMQGYTSFMDNANAGVATVDGRKITQTEWDAANRQQAERLRAQMPNLDPKLLDSPEARKEALEGLIRERVLQAAAKDQHFVVNDERLQSMFQNDPQFAFLRNPDGTVNKSLLAAQGMSSQMFVERLRQDLALRQVTQGVAGSTLATSANANAAFDALLQQREVQVQRFEAKDFLAKVSPTDAQFEAFYKDPANASLFQLPENAQIQYVVLDLEALKVGVSFNEEDLRKYYEENASRYAVAEERRASHILIKVDKTASAEVRGKAKARAEELSAQARKNPSAFAELARKNSQDEGSAVNGGDLDFFGHGAMVKSFDDAVFAMKKGEISAPIESEYGYHVIELTAIRGGDKKSFDSVHAEVEAEVRKQLAQKRYSEAAEQFSNLVYEQADSLQPAADKLKLSLSTATVQRTPALGATGPLASAKLLESIFSNDALRNKRNTEAVETAANQMTAARVVQYNPAKLQSLDDVKDKVRAQVVGKLAMAEAVKAGQARLESLKAGGDAAGLGEATWVSRAKASGLSRKVLEAVLAADVSKLPTSVGVDTGEGAYVVLRLNQLQDRDPAVIDAKRAAQQYAQAWSAAESQAYFAALKRHYKVVLKAPATAVSAASAAQP</sequence>
<keyword evidence="11" id="KW-0413">Isomerase</keyword>
<dbReference type="PANTHER" id="PTHR47529">
    <property type="entry name" value="PEPTIDYL-PROLYL CIS-TRANS ISOMERASE D"/>
    <property type="match status" value="1"/>
</dbReference>
<dbReference type="EMBL" id="JAQQXS010000001">
    <property type="protein sequence ID" value="MDC8783853.1"/>
    <property type="molecule type" value="Genomic_DNA"/>
</dbReference>
<dbReference type="InterPro" id="IPR046357">
    <property type="entry name" value="PPIase_dom_sf"/>
</dbReference>
<dbReference type="PANTHER" id="PTHR47529:SF1">
    <property type="entry name" value="PERIPLASMIC CHAPERONE PPID"/>
    <property type="match status" value="1"/>
</dbReference>
<reference evidence="13 14" key="1">
    <citation type="submission" date="2022-10" db="EMBL/GenBank/DDBJ databases">
        <title>paucibacter sp. hw8 Genome sequencing.</title>
        <authorList>
            <person name="Park S."/>
        </authorList>
    </citation>
    <scope>NUCLEOTIDE SEQUENCE [LARGE SCALE GENOMIC DNA]</scope>
    <source>
        <strain evidence="14">hw8</strain>
    </source>
</reference>
<keyword evidence="6" id="KW-0472">Membrane</keyword>
<keyword evidence="14" id="KW-1185">Reference proteome</keyword>
<feature type="domain" description="PpiC" evidence="12">
    <location>
        <begin position="267"/>
        <end position="370"/>
    </location>
</feature>
<evidence type="ECO:0000256" key="9">
    <source>
        <dbReference type="ARBA" id="ARBA00040743"/>
    </source>
</evidence>
<evidence type="ECO:0000256" key="8">
    <source>
        <dbReference type="ARBA" id="ARBA00038408"/>
    </source>
</evidence>
<dbReference type="Pfam" id="PF00639">
    <property type="entry name" value="Rotamase"/>
    <property type="match status" value="1"/>
</dbReference>
<evidence type="ECO:0000256" key="7">
    <source>
        <dbReference type="ARBA" id="ARBA00023186"/>
    </source>
</evidence>
<dbReference type="Proteomes" id="UP001219862">
    <property type="component" value="Unassembled WGS sequence"/>
</dbReference>
<dbReference type="Pfam" id="PF13624">
    <property type="entry name" value="SurA_N_3"/>
    <property type="match status" value="1"/>
</dbReference>
<proteinExistence type="inferred from homology"/>
<accession>A0ABT5KLS9</accession>
<dbReference type="InterPro" id="IPR000297">
    <property type="entry name" value="PPIase_PpiC"/>
</dbReference>
<keyword evidence="5" id="KW-1133">Transmembrane helix</keyword>
<dbReference type="Gene3D" id="1.10.4030.10">
    <property type="entry name" value="Porin chaperone SurA, peptide-binding domain"/>
    <property type="match status" value="1"/>
</dbReference>
<evidence type="ECO:0000256" key="6">
    <source>
        <dbReference type="ARBA" id="ARBA00023136"/>
    </source>
</evidence>
<keyword evidence="4" id="KW-0812">Transmembrane</keyword>
<comment type="caution">
    <text evidence="13">The sequence shown here is derived from an EMBL/GenBank/DDBJ whole genome shotgun (WGS) entry which is preliminary data.</text>
</comment>
<evidence type="ECO:0000256" key="5">
    <source>
        <dbReference type="ARBA" id="ARBA00022989"/>
    </source>
</evidence>
<organism evidence="13 14">
    <name type="scientific">Roseateles koreensis</name>
    <dbReference type="NCBI Taxonomy" id="2987526"/>
    <lineage>
        <taxon>Bacteria</taxon>
        <taxon>Pseudomonadati</taxon>
        <taxon>Pseudomonadota</taxon>
        <taxon>Betaproteobacteria</taxon>
        <taxon>Burkholderiales</taxon>
        <taxon>Sphaerotilaceae</taxon>
        <taxon>Roseateles</taxon>
    </lineage>
</organism>
<dbReference type="RefSeq" id="WP_273594961.1">
    <property type="nucleotide sequence ID" value="NZ_JAQQXS010000001.1"/>
</dbReference>
<comment type="subcellular location">
    <subcellularLocation>
        <location evidence="1">Cell inner membrane</location>
        <topology evidence="1">Single-pass type II membrane protein</topology>
        <orientation evidence="1">Periplasmic side</orientation>
    </subcellularLocation>
</comment>
<gene>
    <name evidence="13" type="ORF">PRZ01_01440</name>
</gene>
<dbReference type="InterPro" id="IPR052029">
    <property type="entry name" value="PpiD_chaperone"/>
</dbReference>
<evidence type="ECO:0000256" key="2">
    <source>
        <dbReference type="ARBA" id="ARBA00022475"/>
    </source>
</evidence>
<dbReference type="Gene3D" id="3.10.50.40">
    <property type="match status" value="1"/>
</dbReference>
<evidence type="ECO:0000256" key="11">
    <source>
        <dbReference type="PROSITE-ProRule" id="PRU00278"/>
    </source>
</evidence>
<dbReference type="InterPro" id="IPR027304">
    <property type="entry name" value="Trigger_fact/SurA_dom_sf"/>
</dbReference>
<dbReference type="PROSITE" id="PS50198">
    <property type="entry name" value="PPIC_PPIASE_2"/>
    <property type="match status" value="1"/>
</dbReference>
<keyword evidence="7" id="KW-0143">Chaperone</keyword>
<dbReference type="SUPFAM" id="SSF54534">
    <property type="entry name" value="FKBP-like"/>
    <property type="match status" value="1"/>
</dbReference>
<evidence type="ECO:0000259" key="12">
    <source>
        <dbReference type="PROSITE" id="PS50198"/>
    </source>
</evidence>